<evidence type="ECO:0000256" key="6">
    <source>
        <dbReference type="ARBA" id="ARBA00023315"/>
    </source>
</evidence>
<keyword evidence="2" id="KW-0444">Lipid biosynthesis</keyword>
<dbReference type="PROSITE" id="PS00101">
    <property type="entry name" value="HEXAPEP_TRANSFERASES"/>
    <property type="match status" value="1"/>
</dbReference>
<dbReference type="InterPro" id="IPR037157">
    <property type="entry name" value="Acetyltransf_C_sf"/>
</dbReference>
<sequence length="274" mass="30595">MRENDIFVHSTATVHPKARLDSGVWIGPSSFIGEKVSVHKNTRIDANVFIDGQTEIGEDCHFFPYSSIGTEPQDITYKGEDTLVKIGDRNIFREFITVNRGTVKAGGQTVVGNDNYFMAYSHIGHDCFVGNETIFINAATLGGHVTVQDFTTVGAFSGIHQFCRVGKHAFIGGFTVITQDVFPFSRVAGSRPVLLFGLNAVGLRRRGFSKERIKVIKEIFKIFFYSDLNSTQATDKIKEKFPRGEDRDEIINFIQSSQRGIVKKTAEKWDVELG</sequence>
<dbReference type="InterPro" id="IPR010137">
    <property type="entry name" value="Lipid_A_LpxA"/>
</dbReference>
<evidence type="ECO:0000313" key="8">
    <source>
        <dbReference type="EMBL" id="GAF83648.1"/>
    </source>
</evidence>
<keyword evidence="6" id="KW-0012">Acyltransferase</keyword>
<dbReference type="CDD" id="cd03351">
    <property type="entry name" value="LbH_UDP-GlcNAc_AT"/>
    <property type="match status" value="1"/>
</dbReference>
<dbReference type="PANTHER" id="PTHR43480:SF1">
    <property type="entry name" value="ACYL-[ACYL-CARRIER-PROTEIN]--UDP-N-ACETYLGLUCOSAMINE O-ACYLTRANSFERASE, MITOCHONDRIAL-RELATED"/>
    <property type="match status" value="1"/>
</dbReference>
<keyword evidence="3" id="KW-0441">Lipid A biosynthesis</keyword>
<gene>
    <name evidence="8" type="ORF">S01H1_01907</name>
</gene>
<dbReference type="InterPro" id="IPR018357">
    <property type="entry name" value="Hexapep_transf_CS"/>
</dbReference>
<comment type="caution">
    <text evidence="8">The sequence shown here is derived from an EMBL/GenBank/DDBJ whole genome shotgun (WGS) entry which is preliminary data.</text>
</comment>
<dbReference type="GO" id="GO:0009245">
    <property type="term" value="P:lipid A biosynthetic process"/>
    <property type="evidence" value="ECO:0007669"/>
    <property type="project" value="UniProtKB-KW"/>
</dbReference>
<keyword evidence="5" id="KW-0443">Lipid metabolism</keyword>
<evidence type="ECO:0000259" key="7">
    <source>
        <dbReference type="Pfam" id="PF13720"/>
    </source>
</evidence>
<evidence type="ECO:0000256" key="5">
    <source>
        <dbReference type="ARBA" id="ARBA00023098"/>
    </source>
</evidence>
<dbReference type="AlphaFoldDB" id="X0SRC1"/>
<keyword evidence="4" id="KW-0808">Transferase</keyword>
<keyword evidence="1" id="KW-0963">Cytoplasm</keyword>
<evidence type="ECO:0000256" key="4">
    <source>
        <dbReference type="ARBA" id="ARBA00022679"/>
    </source>
</evidence>
<dbReference type="PIRSF" id="PIRSF000456">
    <property type="entry name" value="UDP-GlcNAc_acltr"/>
    <property type="match status" value="1"/>
</dbReference>
<accession>X0SRC1</accession>
<evidence type="ECO:0000256" key="2">
    <source>
        <dbReference type="ARBA" id="ARBA00022516"/>
    </source>
</evidence>
<dbReference type="GO" id="GO:0008780">
    <property type="term" value="F:acyl-[acyl-carrier-protein]-UDP-N-acetylglucosamine O-acyltransferase activity"/>
    <property type="evidence" value="ECO:0007669"/>
    <property type="project" value="InterPro"/>
</dbReference>
<dbReference type="GO" id="GO:0016020">
    <property type="term" value="C:membrane"/>
    <property type="evidence" value="ECO:0007669"/>
    <property type="project" value="GOC"/>
</dbReference>
<reference evidence="8" key="1">
    <citation type="journal article" date="2014" name="Front. Microbiol.">
        <title>High frequency of phylogenetically diverse reductive dehalogenase-homologous genes in deep subseafloor sedimentary metagenomes.</title>
        <authorList>
            <person name="Kawai M."/>
            <person name="Futagami T."/>
            <person name="Toyoda A."/>
            <person name="Takaki Y."/>
            <person name="Nishi S."/>
            <person name="Hori S."/>
            <person name="Arai W."/>
            <person name="Tsubouchi T."/>
            <person name="Morono Y."/>
            <person name="Uchiyama I."/>
            <person name="Ito T."/>
            <person name="Fujiyama A."/>
            <person name="Inagaki F."/>
            <person name="Takami H."/>
        </authorList>
    </citation>
    <scope>NUCLEOTIDE SEQUENCE</scope>
    <source>
        <strain evidence="8">Expedition CK06-06</strain>
    </source>
</reference>
<feature type="domain" description="UDP N-acetylglucosamine O-acyltransferase C-terminal" evidence="7">
    <location>
        <begin position="180"/>
        <end position="262"/>
    </location>
</feature>
<dbReference type="SUPFAM" id="SSF51161">
    <property type="entry name" value="Trimeric LpxA-like enzymes"/>
    <property type="match status" value="1"/>
</dbReference>
<proteinExistence type="predicted"/>
<name>X0SRC1_9ZZZZ</name>
<dbReference type="Gene3D" id="2.160.10.10">
    <property type="entry name" value="Hexapeptide repeat proteins"/>
    <property type="match status" value="1"/>
</dbReference>
<dbReference type="NCBIfam" id="TIGR01852">
    <property type="entry name" value="lipid_A_lpxA"/>
    <property type="match status" value="1"/>
</dbReference>
<dbReference type="InterPro" id="IPR029098">
    <property type="entry name" value="Acetyltransf_C"/>
</dbReference>
<evidence type="ECO:0000256" key="1">
    <source>
        <dbReference type="ARBA" id="ARBA00022490"/>
    </source>
</evidence>
<organism evidence="8">
    <name type="scientific">marine sediment metagenome</name>
    <dbReference type="NCBI Taxonomy" id="412755"/>
    <lineage>
        <taxon>unclassified sequences</taxon>
        <taxon>metagenomes</taxon>
        <taxon>ecological metagenomes</taxon>
    </lineage>
</organism>
<evidence type="ECO:0000256" key="3">
    <source>
        <dbReference type="ARBA" id="ARBA00022556"/>
    </source>
</evidence>
<dbReference type="EMBL" id="BARS01000873">
    <property type="protein sequence ID" value="GAF83648.1"/>
    <property type="molecule type" value="Genomic_DNA"/>
</dbReference>
<dbReference type="NCBIfam" id="NF003657">
    <property type="entry name" value="PRK05289.1"/>
    <property type="match status" value="1"/>
</dbReference>
<dbReference type="PANTHER" id="PTHR43480">
    <property type="entry name" value="ACYL-[ACYL-CARRIER-PROTEIN]--UDP-N-ACETYLGLUCOSAMINE O-ACYLTRANSFERASE"/>
    <property type="match status" value="1"/>
</dbReference>
<dbReference type="Pfam" id="PF13720">
    <property type="entry name" value="Acetyltransf_11"/>
    <property type="match status" value="1"/>
</dbReference>
<dbReference type="Gene3D" id="1.20.1180.10">
    <property type="entry name" value="Udp N-acetylglucosamine O-acyltransferase, C-terminal domain"/>
    <property type="match status" value="1"/>
</dbReference>
<protein>
    <recommendedName>
        <fullName evidence="7">UDP N-acetylglucosamine O-acyltransferase C-terminal domain-containing protein</fullName>
    </recommendedName>
</protein>
<dbReference type="InterPro" id="IPR011004">
    <property type="entry name" value="Trimer_LpxA-like_sf"/>
</dbReference>